<gene>
    <name evidence="5" type="ORF">KIPB_009403</name>
</gene>
<keyword evidence="2" id="KW-0963">Cytoplasm</keyword>
<dbReference type="Pfam" id="PF15780">
    <property type="entry name" value="ASH"/>
    <property type="match status" value="1"/>
</dbReference>
<keyword evidence="6" id="KW-1185">Reference proteome</keyword>
<evidence type="ECO:0000313" key="6">
    <source>
        <dbReference type="Proteomes" id="UP000265618"/>
    </source>
</evidence>
<proteinExistence type="predicted"/>
<dbReference type="InterPro" id="IPR031549">
    <property type="entry name" value="ASH"/>
</dbReference>
<comment type="subcellular location">
    <subcellularLocation>
        <location evidence="1">Cytoplasm</location>
    </subcellularLocation>
</comment>
<dbReference type="InterPro" id="IPR013783">
    <property type="entry name" value="Ig-like_fold"/>
</dbReference>
<dbReference type="AlphaFoldDB" id="A0A9K3GLI0"/>
<evidence type="ECO:0000256" key="3">
    <source>
        <dbReference type="SAM" id="MobiDB-lite"/>
    </source>
</evidence>
<dbReference type="EMBL" id="BDIP01003186">
    <property type="protein sequence ID" value="GIQ87373.1"/>
    <property type="molecule type" value="Genomic_DNA"/>
</dbReference>
<dbReference type="OrthoDB" id="442692at2759"/>
<evidence type="ECO:0000256" key="1">
    <source>
        <dbReference type="ARBA" id="ARBA00004496"/>
    </source>
</evidence>
<protein>
    <recommendedName>
        <fullName evidence="4">Abnormal spindle-like microcephaly-associated protein ASH domain-containing protein</fullName>
    </recommendedName>
</protein>
<accession>A0A9K3GLI0</accession>
<evidence type="ECO:0000313" key="5">
    <source>
        <dbReference type="EMBL" id="GIQ87373.1"/>
    </source>
</evidence>
<comment type="caution">
    <text evidence="5">The sequence shown here is derived from an EMBL/GenBank/DDBJ whole genome shotgun (WGS) entry which is preliminary data.</text>
</comment>
<reference evidence="5 6" key="1">
    <citation type="journal article" date="2018" name="PLoS ONE">
        <title>The draft genome of Kipferlia bialata reveals reductive genome evolution in fornicate parasites.</title>
        <authorList>
            <person name="Tanifuji G."/>
            <person name="Takabayashi S."/>
            <person name="Kume K."/>
            <person name="Takagi M."/>
            <person name="Nakayama T."/>
            <person name="Kamikawa R."/>
            <person name="Inagaki Y."/>
            <person name="Hashimoto T."/>
        </authorList>
    </citation>
    <scope>NUCLEOTIDE SEQUENCE [LARGE SCALE GENOMIC DNA]</scope>
    <source>
        <strain evidence="5">NY0173</strain>
    </source>
</reference>
<feature type="domain" description="Abnormal spindle-like microcephaly-associated protein ASH" evidence="4">
    <location>
        <begin position="233"/>
        <end position="306"/>
    </location>
</feature>
<dbReference type="Proteomes" id="UP000265618">
    <property type="component" value="Unassembled WGS sequence"/>
</dbReference>
<feature type="region of interest" description="Disordered" evidence="3">
    <location>
        <begin position="689"/>
        <end position="719"/>
    </location>
</feature>
<dbReference type="GO" id="GO:0005930">
    <property type="term" value="C:axoneme"/>
    <property type="evidence" value="ECO:0007669"/>
    <property type="project" value="TreeGrafter"/>
</dbReference>
<sequence>MYSVESPFVVTPASCPPIAPGESLELRVSLLTTGAHVSDLRRKSVTGAFCLSALPALSTCDGKKEMQLQMLATISETEGGETGEIPTVLPLSLCTVPLAASIEYPDVSFGPGWDKLSFGTILNGSVASRSLTLTNTSPWPVSLECVIAPDRDEAETEEGVQGDDGDVRDVPFDVTPARRVLDVGASHTVSCCYFAGTDSSSHATLAVRVQNGACYLYRLSGRSSGVSCLVEPSSLDFGTVPFNSVHHGTITLRNPSPVPFDLSVVPDNDAMTRFCTVSPSKVTVSAKSTQTLQVELRPLVPWPVECVFHLRGPKLPSQTVRVTADGYVEKVGVSLGRFTPEDMEEEEDVSSSTLALWPTVAQGVASAEGELLTKKSEKEKEREGERLRDVVCLTQSILKELSVSRPKSRPRSRAASRLLGGPALAAPPILSRYVIDFGPVLKGSQATTSFVVKNLSAVGGSVSLEFDRQEITQRGMSFDPYQIKKLPPGDKITVTATLQGKSTEAMPLGPVEFSLPMQLRSGAAVMFTVKAVVARPALLVTNPTETQGEHAGVPQGSLGLNFGSILAGQVRSVPVKVFNPTPLQVSYSTEMPQSVGSFTPPPFFTLHPSKGVIAPHSSVSVDCMFTSCPGSMKHKQLLQSGMAEDGKVTQRLYLVTPGGQKKVPLSCVGHCIMPKLSVLPYAPPVPSLPPLTEIPEGAEEGEAEPAEKPPQPETEDVVDPASDVPVQVIEMPPSLPGSEVGSVRIMRLSNDSPSELRVRIANFNRVSFLQKAVTQALVEKGVCPPVHGQPLLPPPVLDGSLDKSISTAAAHFEGSVIGEYARELQELQVGYVWVVLM</sequence>
<evidence type="ECO:0000259" key="4">
    <source>
        <dbReference type="Pfam" id="PF15780"/>
    </source>
</evidence>
<dbReference type="InterPro" id="IPR033305">
    <property type="entry name" value="Hydin-like"/>
</dbReference>
<organism evidence="5 6">
    <name type="scientific">Kipferlia bialata</name>
    <dbReference type="NCBI Taxonomy" id="797122"/>
    <lineage>
        <taxon>Eukaryota</taxon>
        <taxon>Metamonada</taxon>
        <taxon>Carpediemonas-like organisms</taxon>
        <taxon>Kipferlia</taxon>
    </lineage>
</organism>
<dbReference type="GO" id="GO:1904158">
    <property type="term" value="P:axonemal central apparatus assembly"/>
    <property type="evidence" value="ECO:0007669"/>
    <property type="project" value="TreeGrafter"/>
</dbReference>
<dbReference type="PANTHER" id="PTHR23053:SF0">
    <property type="entry name" value="HYDROCEPHALUS-INDUCING PROTEIN HOMOLOG"/>
    <property type="match status" value="1"/>
</dbReference>
<evidence type="ECO:0000256" key="2">
    <source>
        <dbReference type="ARBA" id="ARBA00022490"/>
    </source>
</evidence>
<dbReference type="PANTHER" id="PTHR23053">
    <property type="entry name" value="DLEC1 DELETED IN LUNG AND ESOPHAGEAL CANCER 1"/>
    <property type="match status" value="1"/>
</dbReference>
<dbReference type="Gene3D" id="2.60.40.10">
    <property type="entry name" value="Immunoglobulins"/>
    <property type="match status" value="3"/>
</dbReference>
<dbReference type="GO" id="GO:0003341">
    <property type="term" value="P:cilium movement"/>
    <property type="evidence" value="ECO:0007669"/>
    <property type="project" value="TreeGrafter"/>
</dbReference>
<name>A0A9K3GLI0_9EUKA</name>